<accession>A0A9W9ZR00</accession>
<dbReference type="Proteomes" id="UP001163046">
    <property type="component" value="Unassembled WGS sequence"/>
</dbReference>
<protein>
    <submittedName>
        <fullName evidence="1">Uncharacterized protein</fullName>
    </submittedName>
</protein>
<dbReference type="PANTHER" id="PTHR13192">
    <property type="entry name" value="MY011 PROTEIN"/>
    <property type="match status" value="1"/>
</dbReference>
<comment type="caution">
    <text evidence="1">The sequence shown here is derived from an EMBL/GenBank/DDBJ whole genome shotgun (WGS) entry which is preliminary data.</text>
</comment>
<sequence>MASKALRKTSRAVRYFPSIRAVVNQMVRNVQQGAALSTSSTDTAVSGDGSAHQGNWPDAKLGPFAPKDPQFPLPGNVGIDFAQFPQQATTESGLQRRTVAEALLDLESTDIRKAVVMDTYIKDVAENYDEIVEAEKSAVPAGTVECSVQQCPSFLHQGFMELFPDIGIHMGQLTVVSISQHTKNDMSGWSPDVEDERESLMASFVESAKEICNSLLAAGYWADFIDPSSGTAFFGRHTNSTLFETDERYNHLGFNITDLGCCKVISHRVWGSFAFVGTIFTNAPANSDILGNSLVQKNSSA</sequence>
<dbReference type="GO" id="GO:0009235">
    <property type="term" value="P:cobalamin metabolic process"/>
    <property type="evidence" value="ECO:0007669"/>
    <property type="project" value="InterPro"/>
</dbReference>
<dbReference type="Pfam" id="PF10229">
    <property type="entry name" value="MMADHC"/>
    <property type="match status" value="1"/>
</dbReference>
<reference evidence="1" key="1">
    <citation type="submission" date="2023-01" db="EMBL/GenBank/DDBJ databases">
        <title>Genome assembly of the deep-sea coral Lophelia pertusa.</title>
        <authorList>
            <person name="Herrera S."/>
            <person name="Cordes E."/>
        </authorList>
    </citation>
    <scope>NUCLEOTIDE SEQUENCE</scope>
    <source>
        <strain evidence="1">USNM1676648</strain>
        <tissue evidence="1">Polyp</tissue>
    </source>
</reference>
<dbReference type="InterPro" id="IPR019362">
    <property type="entry name" value="MMADHC"/>
</dbReference>
<evidence type="ECO:0000313" key="2">
    <source>
        <dbReference type="Proteomes" id="UP001163046"/>
    </source>
</evidence>
<dbReference type="OrthoDB" id="10263782at2759"/>
<keyword evidence="2" id="KW-1185">Reference proteome</keyword>
<dbReference type="AlphaFoldDB" id="A0A9W9ZR00"/>
<dbReference type="EMBL" id="MU825877">
    <property type="protein sequence ID" value="KAJ7386177.1"/>
    <property type="molecule type" value="Genomic_DNA"/>
</dbReference>
<organism evidence="1 2">
    <name type="scientific">Desmophyllum pertusum</name>
    <dbReference type="NCBI Taxonomy" id="174260"/>
    <lineage>
        <taxon>Eukaryota</taxon>
        <taxon>Metazoa</taxon>
        <taxon>Cnidaria</taxon>
        <taxon>Anthozoa</taxon>
        <taxon>Hexacorallia</taxon>
        <taxon>Scleractinia</taxon>
        <taxon>Caryophylliina</taxon>
        <taxon>Caryophylliidae</taxon>
        <taxon>Desmophyllum</taxon>
    </lineage>
</organism>
<evidence type="ECO:0000313" key="1">
    <source>
        <dbReference type="EMBL" id="KAJ7386177.1"/>
    </source>
</evidence>
<proteinExistence type="predicted"/>
<name>A0A9W9ZR00_9CNID</name>
<dbReference type="GO" id="GO:0005739">
    <property type="term" value="C:mitochondrion"/>
    <property type="evidence" value="ECO:0007669"/>
    <property type="project" value="TreeGrafter"/>
</dbReference>
<dbReference type="PANTHER" id="PTHR13192:SF3">
    <property type="entry name" value="COBALAMIN TRAFFICKING PROTEIN CBLD"/>
    <property type="match status" value="1"/>
</dbReference>
<gene>
    <name evidence="1" type="ORF">OS493_010570</name>
</gene>